<evidence type="ECO:0000313" key="1">
    <source>
        <dbReference type="EMBL" id="EGY53105.1"/>
    </source>
</evidence>
<organism evidence="1 2">
    <name type="scientific">Neisseria shayeganii 871</name>
    <dbReference type="NCBI Taxonomy" id="1032488"/>
    <lineage>
        <taxon>Bacteria</taxon>
        <taxon>Pseudomonadati</taxon>
        <taxon>Pseudomonadota</taxon>
        <taxon>Betaproteobacteria</taxon>
        <taxon>Neisseriales</taxon>
        <taxon>Neisseriaceae</taxon>
        <taxon>Neisseria</taxon>
    </lineage>
</organism>
<dbReference type="AlphaFoldDB" id="G4CG57"/>
<dbReference type="RefSeq" id="WP_009118290.1">
    <property type="nucleotide sequence ID" value="NZ_JH164926.1"/>
</dbReference>
<accession>G4CG57</accession>
<dbReference type="STRING" id="1032488.HMPREF9371_0596"/>
<protein>
    <submittedName>
        <fullName evidence="1">Uncharacterized protein</fullName>
    </submittedName>
</protein>
<dbReference type="OrthoDB" id="8613664at2"/>
<sequence>MTQQFKFGDKCYHLTGDMEVIIVSDEPVIADDGSKMWRIFDEDFGYHLCSDYKLELVPHPDTVRLEKIGRLAVEAMGMAFDLDEYRRQIDETMQKEVHDK</sequence>
<reference evidence="1 2" key="1">
    <citation type="submission" date="2011-05" db="EMBL/GenBank/DDBJ databases">
        <authorList>
            <person name="Muzny D."/>
            <person name="Qin X."/>
            <person name="Deng J."/>
            <person name="Jiang H."/>
            <person name="Liu Y."/>
            <person name="Qu J."/>
            <person name="Song X.-Z."/>
            <person name="Zhang L."/>
            <person name="Thornton R."/>
            <person name="Coyle M."/>
            <person name="Francisco L."/>
            <person name="Jackson L."/>
            <person name="Javaid M."/>
            <person name="Korchina V."/>
            <person name="Kovar C."/>
            <person name="Mata R."/>
            <person name="Mathew T."/>
            <person name="Ngo R."/>
            <person name="Nguyen L."/>
            <person name="Nguyen N."/>
            <person name="Okwuonu G."/>
            <person name="Ongeri F."/>
            <person name="Pham C."/>
            <person name="Simmons D."/>
            <person name="Wilczek-Boney K."/>
            <person name="Hale W."/>
            <person name="Jakkamsetti A."/>
            <person name="Pham P."/>
            <person name="Ruth R."/>
            <person name="San Lucas F."/>
            <person name="Warren J."/>
            <person name="Zhang J."/>
            <person name="Zhao Z."/>
            <person name="Zhou C."/>
            <person name="Zhu D."/>
            <person name="Lee S."/>
            <person name="Bess C."/>
            <person name="Blankenburg K."/>
            <person name="Forbes L."/>
            <person name="Fu Q."/>
            <person name="Gubbala S."/>
            <person name="Hirani K."/>
            <person name="Jayaseelan J.C."/>
            <person name="Lara F."/>
            <person name="Munidasa M."/>
            <person name="Palculict T."/>
            <person name="Patil S."/>
            <person name="Pu L.-L."/>
            <person name="Saada N."/>
            <person name="Tang L."/>
            <person name="Weissenberger G."/>
            <person name="Zhu Y."/>
            <person name="Hemphill L."/>
            <person name="Shang Y."/>
            <person name="Youmans B."/>
            <person name="Ayvaz T."/>
            <person name="Ross M."/>
            <person name="Santibanez J."/>
            <person name="Aqrawi P."/>
            <person name="Gross S."/>
            <person name="Joshi V."/>
            <person name="Fowler G."/>
            <person name="Nazareth L."/>
            <person name="Reid J."/>
            <person name="Worley K."/>
            <person name="Petrosino J."/>
            <person name="Highlander S."/>
            <person name="Gibbs R."/>
        </authorList>
    </citation>
    <scope>NUCLEOTIDE SEQUENCE [LARGE SCALE GENOMIC DNA]</scope>
    <source>
        <strain evidence="1 2">871</strain>
    </source>
</reference>
<evidence type="ECO:0000313" key="2">
    <source>
        <dbReference type="Proteomes" id="UP000003019"/>
    </source>
</evidence>
<proteinExistence type="predicted"/>
<dbReference type="HOGENOM" id="CLU_2410201_0_0_4"/>
<dbReference type="EMBL" id="AGAY01000022">
    <property type="protein sequence ID" value="EGY53105.1"/>
    <property type="molecule type" value="Genomic_DNA"/>
</dbReference>
<keyword evidence="2" id="KW-1185">Reference proteome</keyword>
<dbReference type="Proteomes" id="UP000003019">
    <property type="component" value="Unassembled WGS sequence"/>
</dbReference>
<gene>
    <name evidence="1" type="ORF">HMPREF9371_0596</name>
</gene>
<comment type="caution">
    <text evidence="1">The sequence shown here is derived from an EMBL/GenBank/DDBJ whole genome shotgun (WGS) entry which is preliminary data.</text>
</comment>
<name>G4CG57_9NEIS</name>